<feature type="chain" id="PRO_5043362144" evidence="2">
    <location>
        <begin position="20"/>
        <end position="211"/>
    </location>
</feature>
<accession>A0AAV9UMI5</accession>
<name>A0AAV9UMI5_9PEZI</name>
<keyword evidence="2" id="KW-0732">Signal</keyword>
<comment type="caution">
    <text evidence="3">The sequence shown here is derived from an EMBL/GenBank/DDBJ whole genome shotgun (WGS) entry which is preliminary data.</text>
</comment>
<organism evidence="3 4">
    <name type="scientific">Orbilia blumenaviensis</name>
    <dbReference type="NCBI Taxonomy" id="1796055"/>
    <lineage>
        <taxon>Eukaryota</taxon>
        <taxon>Fungi</taxon>
        <taxon>Dikarya</taxon>
        <taxon>Ascomycota</taxon>
        <taxon>Pezizomycotina</taxon>
        <taxon>Orbiliomycetes</taxon>
        <taxon>Orbiliales</taxon>
        <taxon>Orbiliaceae</taxon>
        <taxon>Orbilia</taxon>
    </lineage>
</organism>
<evidence type="ECO:0000313" key="4">
    <source>
        <dbReference type="Proteomes" id="UP001373714"/>
    </source>
</evidence>
<evidence type="ECO:0000256" key="1">
    <source>
        <dbReference type="SAM" id="MobiDB-lite"/>
    </source>
</evidence>
<sequence length="211" mass="21891">MQQKLLLLLPILSAAIVNATTLTIQAPITGCEGNAYCTGFQKCGAGHCHRRESCGNWGGKVNACCYAENGTETCRDAAGDFWDTFDLASSGTEAVYAKSCPRGTEAATYDYRVDGFACCPPNSDIIIEVEAQNATFLEPSVPLEDKYQTIVTGRCVGAGFSESSSPSPSSSGTPTGTPTGESTGTTSPNSASSNVPVMLGLSFLALVLGFA</sequence>
<feature type="signal peptide" evidence="2">
    <location>
        <begin position="1"/>
        <end position="19"/>
    </location>
</feature>
<dbReference type="EMBL" id="JAVHNS010000008">
    <property type="protein sequence ID" value="KAK6345807.1"/>
    <property type="molecule type" value="Genomic_DNA"/>
</dbReference>
<feature type="region of interest" description="Disordered" evidence="1">
    <location>
        <begin position="160"/>
        <end position="191"/>
    </location>
</feature>
<gene>
    <name evidence="3" type="ORF">TWF730_010150</name>
</gene>
<reference evidence="3 4" key="1">
    <citation type="submission" date="2019-10" db="EMBL/GenBank/DDBJ databases">
        <authorList>
            <person name="Palmer J.M."/>
        </authorList>
    </citation>
    <scope>NUCLEOTIDE SEQUENCE [LARGE SCALE GENOMIC DNA]</scope>
    <source>
        <strain evidence="3 4">TWF730</strain>
    </source>
</reference>
<protein>
    <submittedName>
        <fullName evidence="3">Uncharacterized protein</fullName>
    </submittedName>
</protein>
<dbReference type="Proteomes" id="UP001373714">
    <property type="component" value="Unassembled WGS sequence"/>
</dbReference>
<dbReference type="AlphaFoldDB" id="A0AAV9UMI5"/>
<keyword evidence="4" id="KW-1185">Reference proteome</keyword>
<proteinExistence type="predicted"/>
<evidence type="ECO:0000256" key="2">
    <source>
        <dbReference type="SAM" id="SignalP"/>
    </source>
</evidence>
<feature type="compositionally biased region" description="Low complexity" evidence="1">
    <location>
        <begin position="161"/>
        <end position="188"/>
    </location>
</feature>
<evidence type="ECO:0000313" key="3">
    <source>
        <dbReference type="EMBL" id="KAK6345807.1"/>
    </source>
</evidence>